<dbReference type="GO" id="GO:0005681">
    <property type="term" value="C:spliceosomal complex"/>
    <property type="evidence" value="ECO:0007669"/>
    <property type="project" value="InterPro"/>
</dbReference>
<dbReference type="AlphaFoldDB" id="A0AAP0F8G9"/>
<protein>
    <recommendedName>
        <fullName evidence="9">Zinc finger protein 830</fullName>
    </recommendedName>
</protein>
<sequence>MDAKKALYRAKLREAAAQKREKRIDSPLVKYNEHDQPVCRVCNVVLKSDSLWLAHQASRLSSQGENIAESAKAPIKLDSISSGKKYGKIESSDTHGMEASEAHKDDVSNGPSSQLSHSTQNTNSSGAKQVKGDLPSGFFDNKDSEATRKLGGTAGKQVNRALPDGFFDIDNADAMKLTGSSEAKEVKGALSGDFFKKKMLILKGMLVNQKLGQRKEHFLKASLITKMMTSVLVALSLDEYKEFEKLIQEDLKEVDERWVEEEVDAADMIEEEETMEQKAYWERVEMLKKKQMELKAAKLGGGLKAPTKKKDSSSDEEDSSSDEDGNEEDFAVDWRAKHL</sequence>
<keyword evidence="4" id="KW-0862">Zinc</keyword>
<dbReference type="GO" id="GO:0033314">
    <property type="term" value="P:mitotic DNA replication checkpoint signaling"/>
    <property type="evidence" value="ECO:0007669"/>
    <property type="project" value="TreeGrafter"/>
</dbReference>
<feature type="compositionally biased region" description="Acidic residues" evidence="6">
    <location>
        <begin position="314"/>
        <end position="331"/>
    </location>
</feature>
<evidence type="ECO:0000313" key="8">
    <source>
        <dbReference type="Proteomes" id="UP001419268"/>
    </source>
</evidence>
<organism evidence="7 8">
    <name type="scientific">Stephania cephalantha</name>
    <dbReference type="NCBI Taxonomy" id="152367"/>
    <lineage>
        <taxon>Eukaryota</taxon>
        <taxon>Viridiplantae</taxon>
        <taxon>Streptophyta</taxon>
        <taxon>Embryophyta</taxon>
        <taxon>Tracheophyta</taxon>
        <taxon>Spermatophyta</taxon>
        <taxon>Magnoliopsida</taxon>
        <taxon>Ranunculales</taxon>
        <taxon>Menispermaceae</taxon>
        <taxon>Menispermoideae</taxon>
        <taxon>Cissampelideae</taxon>
        <taxon>Stephania</taxon>
    </lineage>
</organism>
<feature type="region of interest" description="Disordered" evidence="6">
    <location>
        <begin position="86"/>
        <end position="142"/>
    </location>
</feature>
<evidence type="ECO:0000313" key="7">
    <source>
        <dbReference type="EMBL" id="KAK9105802.1"/>
    </source>
</evidence>
<evidence type="ECO:0000256" key="4">
    <source>
        <dbReference type="ARBA" id="ARBA00022833"/>
    </source>
</evidence>
<dbReference type="GO" id="GO:0044773">
    <property type="term" value="P:mitotic DNA damage checkpoint signaling"/>
    <property type="evidence" value="ECO:0007669"/>
    <property type="project" value="TreeGrafter"/>
</dbReference>
<evidence type="ECO:0000256" key="6">
    <source>
        <dbReference type="SAM" id="MobiDB-lite"/>
    </source>
</evidence>
<evidence type="ECO:0000256" key="2">
    <source>
        <dbReference type="ARBA" id="ARBA00022723"/>
    </source>
</evidence>
<proteinExistence type="predicted"/>
<dbReference type="GO" id="GO:0008270">
    <property type="term" value="F:zinc ion binding"/>
    <property type="evidence" value="ECO:0007669"/>
    <property type="project" value="UniProtKB-KW"/>
</dbReference>
<dbReference type="EMBL" id="JBBNAG010000009">
    <property type="protein sequence ID" value="KAK9105802.1"/>
    <property type="molecule type" value="Genomic_DNA"/>
</dbReference>
<keyword evidence="5" id="KW-0539">Nucleus</keyword>
<evidence type="ECO:0000256" key="5">
    <source>
        <dbReference type="ARBA" id="ARBA00023242"/>
    </source>
</evidence>
<gene>
    <name evidence="7" type="ORF">Scep_022646</name>
</gene>
<dbReference type="GO" id="GO:0033260">
    <property type="term" value="P:nuclear DNA replication"/>
    <property type="evidence" value="ECO:0007669"/>
    <property type="project" value="TreeGrafter"/>
</dbReference>
<name>A0AAP0F8G9_9MAGN</name>
<feature type="region of interest" description="Disordered" evidence="6">
    <location>
        <begin position="298"/>
        <end position="339"/>
    </location>
</feature>
<keyword evidence="8" id="KW-1185">Reference proteome</keyword>
<feature type="compositionally biased region" description="Basic and acidic residues" evidence="6">
    <location>
        <begin position="87"/>
        <end position="107"/>
    </location>
</feature>
<dbReference type="GO" id="GO:0003676">
    <property type="term" value="F:nucleic acid binding"/>
    <property type="evidence" value="ECO:0007669"/>
    <property type="project" value="InterPro"/>
</dbReference>
<keyword evidence="2" id="KW-0479">Metal-binding</keyword>
<dbReference type="PANTHER" id="PTHR13278">
    <property type="entry name" value="ZINC FINGER PROTEIN 830"/>
    <property type="match status" value="1"/>
</dbReference>
<evidence type="ECO:0000256" key="3">
    <source>
        <dbReference type="ARBA" id="ARBA00022771"/>
    </source>
</evidence>
<dbReference type="Proteomes" id="UP001419268">
    <property type="component" value="Unassembled WGS sequence"/>
</dbReference>
<evidence type="ECO:0000256" key="1">
    <source>
        <dbReference type="ARBA" id="ARBA00004123"/>
    </source>
</evidence>
<keyword evidence="3" id="KW-0863">Zinc-finger</keyword>
<comment type="caution">
    <text evidence="7">The sequence shown here is derived from an EMBL/GenBank/DDBJ whole genome shotgun (WGS) entry which is preliminary data.</text>
</comment>
<accession>A0AAP0F8G9</accession>
<dbReference type="PANTHER" id="PTHR13278:SF0">
    <property type="entry name" value="ZINC FINGER PROTEIN 830"/>
    <property type="match status" value="1"/>
</dbReference>
<dbReference type="InterPro" id="IPR040050">
    <property type="entry name" value="ZNF830-like"/>
</dbReference>
<feature type="compositionally biased region" description="Polar residues" evidence="6">
    <location>
        <begin position="109"/>
        <end position="127"/>
    </location>
</feature>
<comment type="subcellular location">
    <subcellularLocation>
        <location evidence="1">Nucleus</location>
    </subcellularLocation>
</comment>
<evidence type="ECO:0008006" key="9">
    <source>
        <dbReference type="Google" id="ProtNLM"/>
    </source>
</evidence>
<reference evidence="7 8" key="1">
    <citation type="submission" date="2024-01" db="EMBL/GenBank/DDBJ databases">
        <title>Genome assemblies of Stephania.</title>
        <authorList>
            <person name="Yang L."/>
        </authorList>
    </citation>
    <scope>NUCLEOTIDE SEQUENCE [LARGE SCALE GENOMIC DNA]</scope>
    <source>
        <strain evidence="7">JXDWG</strain>
        <tissue evidence="7">Leaf</tissue>
    </source>
</reference>